<sequence>MSVKQAASLDDATSWSLKADPSDPLKDRLQQCSVDPEEDERKRTRRERNKIVTTKCWNKNEEKTECLQKESEKLESVSAELKAQIEELKNEKQHLIHMLNLHQPTCIVWAQNRQSLEDERNLFIQQIKEGTL</sequence>
<evidence type="ECO:0000313" key="5">
    <source>
        <dbReference type="Proteomes" id="UP000694923"/>
    </source>
</evidence>
<protein>
    <submittedName>
        <fullName evidence="6">Cyclic AMP-dependent transcription factor ATF-3-like</fullName>
    </submittedName>
</protein>
<evidence type="ECO:0000256" key="3">
    <source>
        <dbReference type="SAM" id="MobiDB-lite"/>
    </source>
</evidence>
<gene>
    <name evidence="6" type="primary">LOC103599913</name>
</gene>
<dbReference type="SMART" id="SM00338">
    <property type="entry name" value="BRLZ"/>
    <property type="match status" value="1"/>
</dbReference>
<evidence type="ECO:0000256" key="2">
    <source>
        <dbReference type="SAM" id="Coils"/>
    </source>
</evidence>
<dbReference type="InterPro" id="IPR000837">
    <property type="entry name" value="AP-1"/>
</dbReference>
<name>A0ABM0RNY8_GALVR</name>
<keyword evidence="5" id="KW-1185">Reference proteome</keyword>
<dbReference type="PRINTS" id="PR00042">
    <property type="entry name" value="LEUZIPPRFOS"/>
</dbReference>
<dbReference type="RefSeq" id="XP_008582329.1">
    <property type="nucleotide sequence ID" value="XM_008584107.1"/>
</dbReference>
<evidence type="ECO:0000256" key="1">
    <source>
        <dbReference type="ARBA" id="ARBA00023242"/>
    </source>
</evidence>
<organism evidence="5 6">
    <name type="scientific">Galeopterus variegatus</name>
    <name type="common">Malayan flying lemur</name>
    <name type="synonym">Cynocephalus variegatus</name>
    <dbReference type="NCBI Taxonomy" id="482537"/>
    <lineage>
        <taxon>Eukaryota</taxon>
        <taxon>Metazoa</taxon>
        <taxon>Chordata</taxon>
        <taxon>Craniata</taxon>
        <taxon>Vertebrata</taxon>
        <taxon>Euteleostomi</taxon>
        <taxon>Mammalia</taxon>
        <taxon>Eutheria</taxon>
        <taxon>Euarchontoglires</taxon>
        <taxon>Dermoptera</taxon>
        <taxon>Cynocephalidae</taxon>
        <taxon>Galeopterus</taxon>
    </lineage>
</organism>
<dbReference type="Gene3D" id="1.20.5.170">
    <property type="match status" value="1"/>
</dbReference>
<dbReference type="GeneID" id="103599913"/>
<feature type="region of interest" description="Disordered" evidence="3">
    <location>
        <begin position="1"/>
        <end position="49"/>
    </location>
</feature>
<keyword evidence="1" id="KW-0539">Nucleus</keyword>
<dbReference type="PANTHER" id="PTHR23351">
    <property type="entry name" value="FOS TRANSCRIPTION FACTOR-RELATED"/>
    <property type="match status" value="1"/>
</dbReference>
<evidence type="ECO:0000313" key="6">
    <source>
        <dbReference type="RefSeq" id="XP_008582329.1"/>
    </source>
</evidence>
<dbReference type="SUPFAM" id="SSF57959">
    <property type="entry name" value="Leucine zipper domain"/>
    <property type="match status" value="1"/>
</dbReference>
<dbReference type="InterPro" id="IPR046347">
    <property type="entry name" value="bZIP_sf"/>
</dbReference>
<dbReference type="Proteomes" id="UP000694923">
    <property type="component" value="Unplaced"/>
</dbReference>
<keyword evidence="2" id="KW-0175">Coiled coil</keyword>
<feature type="coiled-coil region" evidence="2">
    <location>
        <begin position="64"/>
        <end position="98"/>
    </location>
</feature>
<dbReference type="PROSITE" id="PS50217">
    <property type="entry name" value="BZIP"/>
    <property type="match status" value="1"/>
</dbReference>
<accession>A0ABM0RNY8</accession>
<dbReference type="InterPro" id="IPR004827">
    <property type="entry name" value="bZIP"/>
</dbReference>
<feature type="domain" description="BZIP" evidence="4">
    <location>
        <begin position="39"/>
        <end position="102"/>
    </location>
</feature>
<reference evidence="6" key="1">
    <citation type="submission" date="2025-08" db="UniProtKB">
        <authorList>
            <consortium name="RefSeq"/>
        </authorList>
    </citation>
    <scope>IDENTIFICATION</scope>
</reference>
<feature type="compositionally biased region" description="Basic and acidic residues" evidence="3">
    <location>
        <begin position="20"/>
        <end position="29"/>
    </location>
</feature>
<evidence type="ECO:0000259" key="4">
    <source>
        <dbReference type="PROSITE" id="PS50217"/>
    </source>
</evidence>
<proteinExistence type="predicted"/>
<dbReference type="PANTHER" id="PTHR23351:SF23">
    <property type="entry name" value="CYCLIC AMP-DEPENDENT TRANSCRIPTION FACTOR ATF-3"/>
    <property type="match status" value="1"/>
</dbReference>